<evidence type="ECO:0000256" key="5">
    <source>
        <dbReference type="ARBA" id="ARBA00020497"/>
    </source>
</evidence>
<dbReference type="GO" id="GO:1990758">
    <property type="term" value="P:mitotic sister chromatid biorientation"/>
    <property type="evidence" value="ECO:0007669"/>
    <property type="project" value="TreeGrafter"/>
</dbReference>
<reference evidence="16 17" key="1">
    <citation type="submission" date="2016-05" db="EMBL/GenBank/DDBJ databases">
        <title>Genome sequencing of Trichophyton violaceum CMCC(F)T3l isolated from hair.</title>
        <authorList>
            <person name="Zhan P."/>
            <person name="Tao Y."/>
            <person name="Liu W."/>
        </authorList>
    </citation>
    <scope>NUCLEOTIDE SEQUENCE [LARGE SCALE GENOMIC DNA]</scope>
    <source>
        <strain evidence="17">CMCC(F)T3l</strain>
    </source>
</reference>
<dbReference type="InterPro" id="IPR013962">
    <property type="entry name" value="DASH_Dam1"/>
</dbReference>
<dbReference type="AlphaFoldDB" id="A0A178FTF5"/>
<evidence type="ECO:0000256" key="8">
    <source>
        <dbReference type="ARBA" id="ARBA00022701"/>
    </source>
</evidence>
<keyword evidence="11" id="KW-0206">Cytoskeleton</keyword>
<comment type="caution">
    <text evidence="16">The sequence shown here is derived from an EMBL/GenBank/DDBJ whole genome shotgun (WGS) entry which is preliminary data.</text>
</comment>
<proteinExistence type="inferred from homology"/>
<feature type="compositionally biased region" description="Polar residues" evidence="15">
    <location>
        <begin position="152"/>
        <end position="170"/>
    </location>
</feature>
<keyword evidence="12" id="KW-0539">Nucleus</keyword>
<evidence type="ECO:0000256" key="3">
    <source>
        <dbReference type="ARBA" id="ARBA00004629"/>
    </source>
</evidence>
<protein>
    <recommendedName>
        <fullName evidence="5">DASH complex subunit DAM1</fullName>
    </recommendedName>
    <alternativeName>
        <fullName evidence="14">Outer kinetochore protein DAM1</fullName>
    </alternativeName>
</protein>
<evidence type="ECO:0000256" key="6">
    <source>
        <dbReference type="ARBA" id="ARBA00022454"/>
    </source>
</evidence>
<dbReference type="GO" id="GO:0044732">
    <property type="term" value="C:mitotic spindle pole body"/>
    <property type="evidence" value="ECO:0007669"/>
    <property type="project" value="TreeGrafter"/>
</dbReference>
<sequence length="246" mass="27770">MMEVKRQRSTSRSRQASRPTTPLRSSSRTSIRDTHSFSVSGGPASGSRPGIDSLEPQFAELADSMADLEENFVHLQLMHESLSRFNESFASFLYGLNMNAFCVDFPETPIPESFTRFKQREKAREKENELQAASNQQYQSGANDAETTFMTTDTSFVDNPPTTTKSSVRYTTPGAASKKAPTTSTRGSSTGRRYCQWLASHSLNNRPVNNQVEIIFMIWIDQLDQNYMQIITIKALSPRLFLMLIR</sequence>
<feature type="compositionally biased region" description="Low complexity" evidence="15">
    <location>
        <begin position="10"/>
        <end position="29"/>
    </location>
</feature>
<dbReference type="PANTHER" id="PTHR28113">
    <property type="entry name" value="DASH COMPLEX SUBUNIT DAM1"/>
    <property type="match status" value="1"/>
</dbReference>
<dbReference type="PANTHER" id="PTHR28113:SF1">
    <property type="entry name" value="DASH COMPLEX SUBUNIT DAM1"/>
    <property type="match status" value="1"/>
</dbReference>
<evidence type="ECO:0000256" key="7">
    <source>
        <dbReference type="ARBA" id="ARBA00022490"/>
    </source>
</evidence>
<dbReference type="GO" id="GO:1990537">
    <property type="term" value="C:mitotic spindle polar microtubule"/>
    <property type="evidence" value="ECO:0007669"/>
    <property type="project" value="TreeGrafter"/>
</dbReference>
<comment type="subcellular location">
    <subcellularLocation>
        <location evidence="3">Chromosome</location>
        <location evidence="3">Centromere</location>
        <location evidence="3">Kinetochore</location>
    </subcellularLocation>
    <subcellularLocation>
        <location evidence="2">Cytoplasm</location>
        <location evidence="2">Cytoskeleton</location>
        <location evidence="2">Spindle</location>
    </subcellularLocation>
    <subcellularLocation>
        <location evidence="1">Nucleus</location>
    </subcellularLocation>
</comment>
<keyword evidence="8" id="KW-0493">Microtubule</keyword>
<evidence type="ECO:0000256" key="4">
    <source>
        <dbReference type="ARBA" id="ARBA00010073"/>
    </source>
</evidence>
<dbReference type="Pfam" id="PF08653">
    <property type="entry name" value="DASH_Dam1"/>
    <property type="match status" value="1"/>
</dbReference>
<keyword evidence="17" id="KW-1185">Reference proteome</keyword>
<keyword evidence="9" id="KW-0159">Chromosome partition</keyword>
<dbReference type="EMBL" id="LHPN01000001">
    <property type="protein sequence ID" value="OAL75408.1"/>
    <property type="molecule type" value="Genomic_DNA"/>
</dbReference>
<dbReference type="Proteomes" id="UP000243519">
    <property type="component" value="Unassembled WGS sequence"/>
</dbReference>
<feature type="region of interest" description="Disordered" evidence="15">
    <location>
        <begin position="152"/>
        <end position="188"/>
    </location>
</feature>
<comment type="similarity">
    <text evidence="4">Belongs to the DASH complex DAM1 family.</text>
</comment>
<evidence type="ECO:0000256" key="9">
    <source>
        <dbReference type="ARBA" id="ARBA00022829"/>
    </source>
</evidence>
<evidence type="ECO:0000256" key="10">
    <source>
        <dbReference type="ARBA" id="ARBA00022838"/>
    </source>
</evidence>
<evidence type="ECO:0000256" key="12">
    <source>
        <dbReference type="ARBA" id="ARBA00023242"/>
    </source>
</evidence>
<evidence type="ECO:0000256" key="14">
    <source>
        <dbReference type="ARBA" id="ARBA00030453"/>
    </source>
</evidence>
<evidence type="ECO:0000256" key="1">
    <source>
        <dbReference type="ARBA" id="ARBA00004123"/>
    </source>
</evidence>
<dbReference type="OrthoDB" id="5586015at2759"/>
<keyword evidence="13" id="KW-0137">Centromere</keyword>
<evidence type="ECO:0000256" key="2">
    <source>
        <dbReference type="ARBA" id="ARBA00004186"/>
    </source>
</evidence>
<feature type="region of interest" description="Disordered" evidence="15">
    <location>
        <begin position="1"/>
        <end position="53"/>
    </location>
</feature>
<organism evidence="16 17">
    <name type="scientific">Trichophyton violaceum</name>
    <dbReference type="NCBI Taxonomy" id="34388"/>
    <lineage>
        <taxon>Eukaryota</taxon>
        <taxon>Fungi</taxon>
        <taxon>Dikarya</taxon>
        <taxon>Ascomycota</taxon>
        <taxon>Pezizomycotina</taxon>
        <taxon>Eurotiomycetes</taxon>
        <taxon>Eurotiomycetidae</taxon>
        <taxon>Onygenales</taxon>
        <taxon>Arthrodermataceae</taxon>
        <taxon>Trichophyton</taxon>
    </lineage>
</organism>
<dbReference type="GO" id="GO:0042729">
    <property type="term" value="C:DASH complex"/>
    <property type="evidence" value="ECO:0007669"/>
    <property type="project" value="InterPro"/>
</dbReference>
<evidence type="ECO:0000256" key="11">
    <source>
        <dbReference type="ARBA" id="ARBA00023212"/>
    </source>
</evidence>
<evidence type="ECO:0000313" key="17">
    <source>
        <dbReference type="Proteomes" id="UP000243519"/>
    </source>
</evidence>
<keyword evidence="6" id="KW-0158">Chromosome</keyword>
<keyword evidence="10" id="KW-0995">Kinetochore</keyword>
<evidence type="ECO:0000256" key="13">
    <source>
        <dbReference type="ARBA" id="ARBA00023328"/>
    </source>
</evidence>
<accession>A0A178FTF5</accession>
<evidence type="ECO:0000313" key="16">
    <source>
        <dbReference type="EMBL" id="OAL75408.1"/>
    </source>
</evidence>
<keyword evidence="7" id="KW-0963">Cytoplasm</keyword>
<name>A0A178FTF5_TRIVO</name>
<gene>
    <name evidence="16" type="ORF">A7D00_1007</name>
</gene>
<evidence type="ECO:0000256" key="15">
    <source>
        <dbReference type="SAM" id="MobiDB-lite"/>
    </source>
</evidence>